<sequence length="561" mass="59752">MRRLPMFIKAELKFCHSCRILKTRCNCFDYSQLESSYQERDQALRYAALRAFPVERDESMGESAAGAVSPATDPGVRTPLSNASTTPAMTSPGDQAALVSQSRQFPRFDFNSTVARVTTPSSSSAHAQQEHPTPSTTSASAPGPAPTLVKFELHTIIIAKEKIGTQSRRWQCRFGLTDNPADPVCKREDENMETIRRHYGREHGTHRYHRRPTLRIRCSHCDHAYDNQRPPTKCPRCKVDRGLWLREIYAIVEVPVPLDNHDQDDGIAAGNSDNGNPGNGTGQSGPQGPRVDANNSHGGHRSDNAYGGSVPIDPDTNMPECYNDICNNTTALPVMPPPSVTGNTSGLYLRPSSSSTSSSTMQSQAASPFTQGFYTLSHGLHMLPLARMAYPSPPSPLSIASSGTYDVEATTLFAPYDRLHVASAPHQAHLVDRAMVNGTGTGTVLFGGPVGGGVANISASISAVGVAGAVDEGLGVSDEGAGAGAGNQVVSYTDMLNADAGAPPLTHPAPATMADVQAYMEFAARQEAHASASAPASAPSTTEDVPMGKCATEVGYFDFDY</sequence>
<protein>
    <submittedName>
        <fullName evidence="2">Uncharacterized protein</fullName>
    </submittedName>
</protein>
<dbReference type="EMBL" id="CAWUHB010000094">
    <property type="protein sequence ID" value="CAK7235169.1"/>
    <property type="molecule type" value="Genomic_DNA"/>
</dbReference>
<name>A0ABP0CVF7_9PEZI</name>
<feature type="compositionally biased region" description="Polar residues" evidence="1">
    <location>
        <begin position="116"/>
        <end position="140"/>
    </location>
</feature>
<gene>
    <name evidence="2" type="ORF">SCUCBS95973_009178</name>
</gene>
<evidence type="ECO:0000313" key="2">
    <source>
        <dbReference type="EMBL" id="CAK7235169.1"/>
    </source>
</evidence>
<keyword evidence="3" id="KW-1185">Reference proteome</keyword>
<feature type="region of interest" description="Disordered" evidence="1">
    <location>
        <begin position="116"/>
        <end position="146"/>
    </location>
</feature>
<feature type="compositionally biased region" description="Polar residues" evidence="1">
    <location>
        <begin position="79"/>
        <end position="96"/>
    </location>
</feature>
<reference evidence="2 3" key="1">
    <citation type="submission" date="2024-01" db="EMBL/GenBank/DDBJ databases">
        <authorList>
            <person name="Allen C."/>
            <person name="Tagirdzhanova G."/>
        </authorList>
    </citation>
    <scope>NUCLEOTIDE SEQUENCE [LARGE SCALE GENOMIC DNA]</scope>
</reference>
<comment type="caution">
    <text evidence="2">The sequence shown here is derived from an EMBL/GenBank/DDBJ whole genome shotgun (WGS) entry which is preliminary data.</text>
</comment>
<dbReference type="Proteomes" id="UP001642405">
    <property type="component" value="Unassembled WGS sequence"/>
</dbReference>
<dbReference type="SUPFAM" id="SSF57802">
    <property type="entry name" value="Rubredoxin-like"/>
    <property type="match status" value="1"/>
</dbReference>
<evidence type="ECO:0000313" key="3">
    <source>
        <dbReference type="Proteomes" id="UP001642405"/>
    </source>
</evidence>
<organism evidence="2 3">
    <name type="scientific">Sporothrix curviconia</name>
    <dbReference type="NCBI Taxonomy" id="1260050"/>
    <lineage>
        <taxon>Eukaryota</taxon>
        <taxon>Fungi</taxon>
        <taxon>Dikarya</taxon>
        <taxon>Ascomycota</taxon>
        <taxon>Pezizomycotina</taxon>
        <taxon>Sordariomycetes</taxon>
        <taxon>Sordariomycetidae</taxon>
        <taxon>Ophiostomatales</taxon>
        <taxon>Ophiostomataceae</taxon>
        <taxon>Sporothrix</taxon>
    </lineage>
</organism>
<accession>A0ABP0CVF7</accession>
<proteinExistence type="predicted"/>
<feature type="region of interest" description="Disordered" evidence="1">
    <location>
        <begin position="261"/>
        <end position="313"/>
    </location>
</feature>
<feature type="region of interest" description="Disordered" evidence="1">
    <location>
        <begin position="61"/>
        <end position="96"/>
    </location>
</feature>
<evidence type="ECO:0000256" key="1">
    <source>
        <dbReference type="SAM" id="MobiDB-lite"/>
    </source>
</evidence>